<feature type="domain" description="CRAL-TRIO" evidence="1">
    <location>
        <begin position="91"/>
        <end position="165"/>
    </location>
</feature>
<dbReference type="Pfam" id="PF00650">
    <property type="entry name" value="CRAL_TRIO"/>
    <property type="match status" value="1"/>
</dbReference>
<dbReference type="InterPro" id="IPR001251">
    <property type="entry name" value="CRAL-TRIO_dom"/>
</dbReference>
<reference evidence="2" key="1">
    <citation type="journal article" date="2020" name="Nature">
        <title>Giant virus diversity and host interactions through global metagenomics.</title>
        <authorList>
            <person name="Schulz F."/>
            <person name="Roux S."/>
            <person name="Paez-Espino D."/>
            <person name="Jungbluth S."/>
            <person name="Walsh D.A."/>
            <person name="Denef V.J."/>
            <person name="McMahon K.D."/>
            <person name="Konstantinidis K.T."/>
            <person name="Eloe-Fadrosh E.A."/>
            <person name="Kyrpides N.C."/>
            <person name="Woyke T."/>
        </authorList>
    </citation>
    <scope>NUCLEOTIDE SEQUENCE</scope>
    <source>
        <strain evidence="2">GVMAG-M-3300023179-116</strain>
    </source>
</reference>
<name>A0A6C0E4W4_9ZZZZ</name>
<dbReference type="Gene3D" id="3.40.525.10">
    <property type="entry name" value="CRAL-TRIO lipid binding domain"/>
    <property type="match status" value="1"/>
</dbReference>
<protein>
    <recommendedName>
        <fullName evidence="1">CRAL-TRIO domain-containing protein</fullName>
    </recommendedName>
</protein>
<evidence type="ECO:0000313" key="2">
    <source>
        <dbReference type="EMBL" id="QHT23671.1"/>
    </source>
</evidence>
<evidence type="ECO:0000259" key="1">
    <source>
        <dbReference type="Pfam" id="PF00650"/>
    </source>
</evidence>
<proteinExistence type="predicted"/>
<dbReference type="InterPro" id="IPR036865">
    <property type="entry name" value="CRAL-TRIO_dom_sf"/>
</dbReference>
<dbReference type="AlphaFoldDB" id="A0A6C0E4W4"/>
<dbReference type="EMBL" id="MN739734">
    <property type="protein sequence ID" value="QHT23671.1"/>
    <property type="molecule type" value="Genomic_DNA"/>
</dbReference>
<sequence>MINIISTTNKSDENCEEEYTQKLNTIFIDNYATFKLNKNIYTPENIFKNSCYIDQDNLIIQYSILKKILNKNTYDITTQIIINNIENILKNHKLITVHISLHKMYLIDLDKHYNYLLYLCELMKKQYPYALNKCFIYQPSFIYTKIYNVIASFFDKETRSKVRLIQ</sequence>
<dbReference type="SUPFAM" id="SSF52087">
    <property type="entry name" value="CRAL/TRIO domain"/>
    <property type="match status" value="1"/>
</dbReference>
<accession>A0A6C0E4W4</accession>
<organism evidence="2">
    <name type="scientific">viral metagenome</name>
    <dbReference type="NCBI Taxonomy" id="1070528"/>
    <lineage>
        <taxon>unclassified sequences</taxon>
        <taxon>metagenomes</taxon>
        <taxon>organismal metagenomes</taxon>
    </lineage>
</organism>